<dbReference type="EMBL" id="WEGI01000019">
    <property type="protein sequence ID" value="MQY31454.1"/>
    <property type="molecule type" value="Genomic_DNA"/>
</dbReference>
<organism evidence="3 4">
    <name type="scientific">Nocardia aurantia</name>
    <dbReference type="NCBI Taxonomy" id="2585199"/>
    <lineage>
        <taxon>Bacteria</taxon>
        <taxon>Bacillati</taxon>
        <taxon>Actinomycetota</taxon>
        <taxon>Actinomycetes</taxon>
        <taxon>Mycobacteriales</taxon>
        <taxon>Nocardiaceae</taxon>
        <taxon>Nocardia</taxon>
    </lineage>
</organism>
<evidence type="ECO:0000259" key="2">
    <source>
        <dbReference type="Pfam" id="PF02557"/>
    </source>
</evidence>
<protein>
    <recommendedName>
        <fullName evidence="2">D-alanyl-D-alanine carboxypeptidase-like core domain-containing protein</fullName>
    </recommendedName>
</protein>
<accession>A0A7K0E2S6</accession>
<dbReference type="GO" id="GO:0006508">
    <property type="term" value="P:proteolysis"/>
    <property type="evidence" value="ECO:0007669"/>
    <property type="project" value="InterPro"/>
</dbReference>
<reference evidence="3 4" key="1">
    <citation type="submission" date="2019-10" db="EMBL/GenBank/DDBJ databases">
        <title>Nocardia macrotermitis sp. nov. and Nocardia aurantia sp. nov., isolated from the gut of fungus growing-termite Macrotermes natalensis.</title>
        <authorList>
            <person name="Benndorf R."/>
            <person name="Schwitalla J."/>
            <person name="Martin K."/>
            <person name="De Beer W."/>
            <person name="Kaster A.-K."/>
            <person name="Vollmers J."/>
            <person name="Poulsen M."/>
            <person name="Beemelmanns C."/>
        </authorList>
    </citation>
    <scope>NUCLEOTIDE SEQUENCE [LARGE SCALE GENOMIC DNA]</scope>
    <source>
        <strain evidence="3 4">RB56</strain>
    </source>
</reference>
<dbReference type="GO" id="GO:0008233">
    <property type="term" value="F:peptidase activity"/>
    <property type="evidence" value="ECO:0007669"/>
    <property type="project" value="InterPro"/>
</dbReference>
<dbReference type="InterPro" id="IPR003709">
    <property type="entry name" value="VanY-like_core_dom"/>
</dbReference>
<dbReference type="Gene3D" id="3.30.1380.10">
    <property type="match status" value="1"/>
</dbReference>
<keyword evidence="1" id="KW-0472">Membrane</keyword>
<dbReference type="PANTHER" id="PTHR34385">
    <property type="entry name" value="D-ALANYL-D-ALANINE CARBOXYPEPTIDASE"/>
    <property type="match status" value="1"/>
</dbReference>
<feature type="domain" description="D-alanyl-D-alanine carboxypeptidase-like core" evidence="2">
    <location>
        <begin position="85"/>
        <end position="165"/>
    </location>
</feature>
<dbReference type="Proteomes" id="UP000431401">
    <property type="component" value="Unassembled WGS sequence"/>
</dbReference>
<dbReference type="Pfam" id="PF02557">
    <property type="entry name" value="VanY"/>
    <property type="match status" value="1"/>
</dbReference>
<evidence type="ECO:0000256" key="1">
    <source>
        <dbReference type="SAM" id="Phobius"/>
    </source>
</evidence>
<dbReference type="PANTHER" id="PTHR34385:SF1">
    <property type="entry name" value="PEPTIDOGLYCAN L-ALANYL-D-GLUTAMATE ENDOPEPTIDASE CWLK"/>
    <property type="match status" value="1"/>
</dbReference>
<keyword evidence="1" id="KW-1133">Transmembrane helix</keyword>
<dbReference type="InterPro" id="IPR009045">
    <property type="entry name" value="Zn_M74/Hedgehog-like"/>
</dbReference>
<evidence type="ECO:0000313" key="4">
    <source>
        <dbReference type="Proteomes" id="UP000431401"/>
    </source>
</evidence>
<dbReference type="InterPro" id="IPR052179">
    <property type="entry name" value="DD-CPase-like"/>
</dbReference>
<proteinExistence type="predicted"/>
<dbReference type="SUPFAM" id="SSF55166">
    <property type="entry name" value="Hedgehog/DD-peptidase"/>
    <property type="match status" value="1"/>
</dbReference>
<sequence length="200" mass="21236">MTTSSVAGQADAVSGFTVARGAGEIAGKRVIRPELSLCRYHRRMLRWRVGAVAAVVAGITVLLLEPAVGPAAGADGIGGLDPVLAGAYTLAEQQAHAEGVPLWINSGYRTPAEQEQLWEDGIATYGSPGAARRWVLPPEESTHVQGRAVDVAPQEGANWLEANGNRWGLCRTYENEWWHFEVATAPGAPCPAMLPDAGDR</sequence>
<comment type="caution">
    <text evidence="3">The sequence shown here is derived from an EMBL/GenBank/DDBJ whole genome shotgun (WGS) entry which is preliminary data.</text>
</comment>
<feature type="transmembrane region" description="Helical" evidence="1">
    <location>
        <begin position="45"/>
        <end position="64"/>
    </location>
</feature>
<dbReference type="AlphaFoldDB" id="A0A7K0E2S6"/>
<name>A0A7K0E2S6_9NOCA</name>
<dbReference type="CDD" id="cd14846">
    <property type="entry name" value="Peptidase_M15_like"/>
    <property type="match status" value="1"/>
</dbReference>
<gene>
    <name evidence="3" type="ORF">NRB56_70630</name>
</gene>
<keyword evidence="4" id="KW-1185">Reference proteome</keyword>
<evidence type="ECO:0000313" key="3">
    <source>
        <dbReference type="EMBL" id="MQY31454.1"/>
    </source>
</evidence>
<keyword evidence="1" id="KW-0812">Transmembrane</keyword>